<sequence length="564" mass="62183">MQWSTACPDWEDRIRARKSLVPLPLFKDEAAEALAVFKSLKIVDAPGQPTFGEACEQWVFDFVSAIFGAYDTKTGQRLIREFFLLISKKNSKSTLAAGIMVTALVRNWRQSAELLILAPTKEVADNAYKPASDMIRADEELSRIMHPQDHYRLITHRTTKATLKVVAADSDTVSGKKASFVLVDELWLFGKKEKADAMLREATGGLVSRPEGFVIYLSTQSDEPPAGVFKAKLNYYRSVRDGEIKDNKSLGALYEFPPSMIEREEYLDPENFYITNPNIGRSVSKEWIADELQKVLTGEGDSKQTFLSKHLNVEIGLNLRADRWPGADYWLGGASQLSLETLLERSEVVTVGIDGGGLDDLFGLAVIGRDKSTRDWLCWSKAWAHDDVLTRRKDIASALMDFAKDGDLVICGDALQPITDAATIVEQVKASGLLPDAYGVGLDPYGVGALIDELSLRGIEGDVLTAIRQGAALSPASWGLEIKLKNKTFWHSGSRLMNWCVGNAKTEVRGGAVLITKQTAGRAKIDPLVAVFNAAILMTRNPEARNGVSFWEMLDPNVDYSQAA</sequence>
<dbReference type="PANTHER" id="PTHR41287">
    <property type="match status" value="1"/>
</dbReference>
<keyword evidence="3" id="KW-1185">Reference proteome</keyword>
<dbReference type="Proteomes" id="UP001549077">
    <property type="component" value="Unassembled WGS sequence"/>
</dbReference>
<dbReference type="InterPro" id="IPR027417">
    <property type="entry name" value="P-loop_NTPase"/>
</dbReference>
<dbReference type="InterPro" id="IPR005021">
    <property type="entry name" value="Terminase_largesu-like"/>
</dbReference>
<gene>
    <name evidence="2" type="ORF">ABID08_000705</name>
</gene>
<organism evidence="2 3">
    <name type="scientific">Rhizobium binae</name>
    <dbReference type="NCBI Taxonomy" id="1138190"/>
    <lineage>
        <taxon>Bacteria</taxon>
        <taxon>Pseudomonadati</taxon>
        <taxon>Pseudomonadota</taxon>
        <taxon>Alphaproteobacteria</taxon>
        <taxon>Hyphomicrobiales</taxon>
        <taxon>Rhizobiaceae</taxon>
        <taxon>Rhizobium/Agrobacterium group</taxon>
        <taxon>Rhizobium</taxon>
    </lineage>
</organism>
<evidence type="ECO:0000259" key="1">
    <source>
        <dbReference type="Pfam" id="PF03354"/>
    </source>
</evidence>
<proteinExistence type="predicted"/>
<name>A0ABV2MA68_9HYPH</name>
<evidence type="ECO:0000313" key="2">
    <source>
        <dbReference type="EMBL" id="MET3753366.1"/>
    </source>
</evidence>
<accession>A0ABV2MA68</accession>
<dbReference type="Pfam" id="PF03354">
    <property type="entry name" value="TerL_ATPase"/>
    <property type="match status" value="1"/>
</dbReference>
<protein>
    <submittedName>
        <fullName evidence="2">Phage terminase large subunit-like protein</fullName>
    </submittedName>
</protein>
<dbReference type="InterPro" id="IPR046461">
    <property type="entry name" value="TerL_ATPase"/>
</dbReference>
<dbReference type="EMBL" id="JBEPMY010000001">
    <property type="protein sequence ID" value="MET3753366.1"/>
    <property type="molecule type" value="Genomic_DNA"/>
</dbReference>
<dbReference type="PANTHER" id="PTHR41287:SF1">
    <property type="entry name" value="PROTEIN YMFN"/>
    <property type="match status" value="1"/>
</dbReference>
<reference evidence="2 3" key="1">
    <citation type="submission" date="2024-06" db="EMBL/GenBank/DDBJ databases">
        <title>Genomic Encyclopedia of Type Strains, Phase IV (KMG-IV): sequencing the most valuable type-strain genomes for metagenomic binning, comparative biology and taxonomic classification.</title>
        <authorList>
            <person name="Goeker M."/>
        </authorList>
    </citation>
    <scope>NUCLEOTIDE SEQUENCE [LARGE SCALE GENOMIC DNA]</scope>
    <source>
        <strain evidence="2 3">DSM 29288</strain>
    </source>
</reference>
<comment type="caution">
    <text evidence="2">The sequence shown here is derived from an EMBL/GenBank/DDBJ whole genome shotgun (WGS) entry which is preliminary data.</text>
</comment>
<feature type="domain" description="Terminase large subunit-like ATPase" evidence="1">
    <location>
        <begin position="63"/>
        <end position="198"/>
    </location>
</feature>
<evidence type="ECO:0000313" key="3">
    <source>
        <dbReference type="Proteomes" id="UP001549077"/>
    </source>
</evidence>
<dbReference type="Gene3D" id="3.40.50.300">
    <property type="entry name" value="P-loop containing nucleotide triphosphate hydrolases"/>
    <property type="match status" value="1"/>
</dbReference>